<dbReference type="PROSITE" id="PS50851">
    <property type="entry name" value="CHEW"/>
    <property type="match status" value="1"/>
</dbReference>
<keyword evidence="3" id="KW-1185">Reference proteome</keyword>
<dbReference type="Proteomes" id="UP000823201">
    <property type="component" value="Unassembled WGS sequence"/>
</dbReference>
<comment type="caution">
    <text evidence="2">The sequence shown here is derived from an EMBL/GenBank/DDBJ whole genome shotgun (WGS) entry which is preliminary data.</text>
</comment>
<protein>
    <submittedName>
        <fullName evidence="2">Purine-binding chemotaxis protein CheW</fullName>
    </submittedName>
</protein>
<dbReference type="Pfam" id="PF01584">
    <property type="entry name" value="CheW"/>
    <property type="match status" value="1"/>
</dbReference>
<dbReference type="PANTHER" id="PTHR22617">
    <property type="entry name" value="CHEMOTAXIS SENSOR HISTIDINE KINASE-RELATED"/>
    <property type="match status" value="1"/>
</dbReference>
<dbReference type="Gene3D" id="2.40.50.180">
    <property type="entry name" value="CheA-289, Domain 4"/>
    <property type="match status" value="1"/>
</dbReference>
<evidence type="ECO:0000259" key="1">
    <source>
        <dbReference type="PROSITE" id="PS50851"/>
    </source>
</evidence>
<organism evidence="2 3">
    <name type="scientific">Sporolactobacillus spathodeae</name>
    <dbReference type="NCBI Taxonomy" id="1465502"/>
    <lineage>
        <taxon>Bacteria</taxon>
        <taxon>Bacillati</taxon>
        <taxon>Bacillota</taxon>
        <taxon>Bacilli</taxon>
        <taxon>Bacillales</taxon>
        <taxon>Sporolactobacillaceae</taxon>
        <taxon>Sporolactobacillus</taxon>
    </lineage>
</organism>
<dbReference type="PANTHER" id="PTHR22617:SF23">
    <property type="entry name" value="CHEMOTAXIS PROTEIN CHEW"/>
    <property type="match status" value="1"/>
</dbReference>
<evidence type="ECO:0000313" key="2">
    <source>
        <dbReference type="EMBL" id="MBM7656969.1"/>
    </source>
</evidence>
<name>A0ABS2Q5A2_9BACL</name>
<dbReference type="RefSeq" id="WP_205005335.1">
    <property type="nucleotide sequence ID" value="NZ_CBCRXA010000003.1"/>
</dbReference>
<dbReference type="SMART" id="SM00260">
    <property type="entry name" value="CheW"/>
    <property type="match status" value="1"/>
</dbReference>
<dbReference type="InterPro" id="IPR002545">
    <property type="entry name" value="CheW-lke_dom"/>
</dbReference>
<feature type="domain" description="CheW-like" evidence="1">
    <location>
        <begin position="8"/>
        <end position="149"/>
    </location>
</feature>
<proteinExistence type="predicted"/>
<dbReference type="InterPro" id="IPR039315">
    <property type="entry name" value="CheW"/>
</dbReference>
<evidence type="ECO:0000313" key="3">
    <source>
        <dbReference type="Proteomes" id="UP000823201"/>
    </source>
</evidence>
<dbReference type="SUPFAM" id="SSF50341">
    <property type="entry name" value="CheW-like"/>
    <property type="match status" value="1"/>
</dbReference>
<gene>
    <name evidence="2" type="ORF">JOC27_000410</name>
</gene>
<reference evidence="2 3" key="1">
    <citation type="submission" date="2021-01" db="EMBL/GenBank/DDBJ databases">
        <title>Genomic Encyclopedia of Type Strains, Phase IV (KMG-IV): sequencing the most valuable type-strain genomes for metagenomic binning, comparative biology and taxonomic classification.</title>
        <authorList>
            <person name="Goeker M."/>
        </authorList>
    </citation>
    <scope>NUCLEOTIDE SEQUENCE [LARGE SCALE GENOMIC DNA]</scope>
    <source>
        <strain evidence="2 3">DSM 100968</strain>
    </source>
</reference>
<accession>A0ABS2Q5A2</accession>
<sequence length="164" mass="18098">MSETETKLEKVILFTLGADTYGVPITQVLSIERIQSITRVPNADFFVEGVMNLRGFIIPVINIRKRFLMDASEVTKESRIIIVVVDDLRVGLLVDSAKEVIDIDRAAVEKTPELVGGVQADYISGVCGLDADHLLILLDLHHVLSGKDIDQVRGLGETENVRTE</sequence>
<dbReference type="EMBL" id="JAFBEV010000003">
    <property type="protein sequence ID" value="MBM7656969.1"/>
    <property type="molecule type" value="Genomic_DNA"/>
</dbReference>
<dbReference type="InterPro" id="IPR036061">
    <property type="entry name" value="CheW-like_dom_sf"/>
</dbReference>
<dbReference type="Gene3D" id="2.30.30.40">
    <property type="entry name" value="SH3 Domains"/>
    <property type="match status" value="1"/>
</dbReference>